<keyword evidence="2" id="KW-0847">Vitamin C</keyword>
<evidence type="ECO:0000256" key="2">
    <source>
        <dbReference type="ARBA" id="ARBA00022896"/>
    </source>
</evidence>
<protein>
    <recommendedName>
        <fullName evidence="4">Fe2OG dioxygenase domain-containing protein</fullName>
    </recommendedName>
</protein>
<dbReference type="InterPro" id="IPR044861">
    <property type="entry name" value="IPNS-like_FE2OG_OXY"/>
</dbReference>
<gene>
    <name evidence="5" type="ORF">PIB30_103609</name>
</gene>
<name>A0ABU6TXK1_9FABA</name>
<proteinExistence type="predicted"/>
<sequence length="182" mass="20661">HFLAGEGKVGDARFLQPANVREEKVLANPTTCGGFGQAFVHSEEQKLEWADMFYMISLPTHLRMSHLFPNLLFPFRDNLEKYSEELKKLAMIIITHMGKALKMEEKEMKEVFEDGMQMMRMNYFPPCPQPEKVAGLNPHSDTIGLTILLQVNEVDGLQIKKDGVWVPIKPLPNAFVVNIGTC</sequence>
<dbReference type="InterPro" id="IPR050295">
    <property type="entry name" value="Plant_2OG-oxidoreductases"/>
</dbReference>
<evidence type="ECO:0000313" key="5">
    <source>
        <dbReference type="EMBL" id="MED6153594.1"/>
    </source>
</evidence>
<keyword evidence="6" id="KW-1185">Reference proteome</keyword>
<reference evidence="5 6" key="1">
    <citation type="journal article" date="2023" name="Plants (Basel)">
        <title>Bridging the Gap: Combining Genomics and Transcriptomics Approaches to Understand Stylosanthes scabra, an Orphan Legume from the Brazilian Caatinga.</title>
        <authorList>
            <person name="Ferreira-Neto J.R.C."/>
            <person name="da Silva M.D."/>
            <person name="Binneck E."/>
            <person name="de Melo N.F."/>
            <person name="da Silva R.H."/>
            <person name="de Melo A.L.T.M."/>
            <person name="Pandolfi V."/>
            <person name="Bustamante F.O."/>
            <person name="Brasileiro-Vidal A.C."/>
            <person name="Benko-Iseppon A.M."/>
        </authorList>
    </citation>
    <scope>NUCLEOTIDE SEQUENCE [LARGE SCALE GENOMIC DNA]</scope>
    <source>
        <tissue evidence="5">Leaves</tissue>
    </source>
</reference>
<keyword evidence="1" id="KW-0479">Metal-binding</keyword>
<feature type="non-terminal residue" evidence="5">
    <location>
        <position position="1"/>
    </location>
</feature>
<evidence type="ECO:0000256" key="1">
    <source>
        <dbReference type="ARBA" id="ARBA00022723"/>
    </source>
</evidence>
<dbReference type="PANTHER" id="PTHR47991">
    <property type="entry name" value="OXOGLUTARATE/IRON-DEPENDENT DIOXYGENASE"/>
    <property type="match status" value="1"/>
</dbReference>
<evidence type="ECO:0000313" key="6">
    <source>
        <dbReference type="Proteomes" id="UP001341840"/>
    </source>
</evidence>
<evidence type="ECO:0000259" key="4">
    <source>
        <dbReference type="PROSITE" id="PS51471"/>
    </source>
</evidence>
<dbReference type="EMBL" id="JASCZI010094024">
    <property type="protein sequence ID" value="MED6153594.1"/>
    <property type="molecule type" value="Genomic_DNA"/>
</dbReference>
<dbReference type="InterPro" id="IPR027443">
    <property type="entry name" value="IPNS-like_sf"/>
</dbReference>
<dbReference type="SUPFAM" id="SSF51197">
    <property type="entry name" value="Clavaminate synthase-like"/>
    <property type="match status" value="1"/>
</dbReference>
<dbReference type="InterPro" id="IPR005123">
    <property type="entry name" value="Oxoglu/Fe-dep_dioxygenase_dom"/>
</dbReference>
<organism evidence="5 6">
    <name type="scientific">Stylosanthes scabra</name>
    <dbReference type="NCBI Taxonomy" id="79078"/>
    <lineage>
        <taxon>Eukaryota</taxon>
        <taxon>Viridiplantae</taxon>
        <taxon>Streptophyta</taxon>
        <taxon>Embryophyta</taxon>
        <taxon>Tracheophyta</taxon>
        <taxon>Spermatophyta</taxon>
        <taxon>Magnoliopsida</taxon>
        <taxon>eudicotyledons</taxon>
        <taxon>Gunneridae</taxon>
        <taxon>Pentapetalae</taxon>
        <taxon>rosids</taxon>
        <taxon>fabids</taxon>
        <taxon>Fabales</taxon>
        <taxon>Fabaceae</taxon>
        <taxon>Papilionoideae</taxon>
        <taxon>50 kb inversion clade</taxon>
        <taxon>dalbergioids sensu lato</taxon>
        <taxon>Dalbergieae</taxon>
        <taxon>Pterocarpus clade</taxon>
        <taxon>Stylosanthes</taxon>
    </lineage>
</organism>
<evidence type="ECO:0000256" key="3">
    <source>
        <dbReference type="ARBA" id="ARBA00023004"/>
    </source>
</evidence>
<keyword evidence="3" id="KW-0408">Iron</keyword>
<feature type="domain" description="Fe2OG dioxygenase" evidence="4">
    <location>
        <begin position="114"/>
        <end position="182"/>
    </location>
</feature>
<comment type="caution">
    <text evidence="5">The sequence shown here is derived from an EMBL/GenBank/DDBJ whole genome shotgun (WGS) entry which is preliminary data.</text>
</comment>
<dbReference type="Proteomes" id="UP001341840">
    <property type="component" value="Unassembled WGS sequence"/>
</dbReference>
<accession>A0ABU6TXK1</accession>
<dbReference type="PROSITE" id="PS51471">
    <property type="entry name" value="FE2OG_OXY"/>
    <property type="match status" value="1"/>
</dbReference>
<dbReference type="Gene3D" id="2.60.120.330">
    <property type="entry name" value="B-lactam Antibiotic, Isopenicillin N Synthase, Chain"/>
    <property type="match status" value="1"/>
</dbReference>
<dbReference type="Pfam" id="PF03171">
    <property type="entry name" value="2OG-FeII_Oxy"/>
    <property type="match status" value="1"/>
</dbReference>